<dbReference type="AlphaFoldDB" id="A0A852YDU9"/>
<evidence type="ECO:0000313" key="3">
    <source>
        <dbReference type="Proteomes" id="UP000553888"/>
    </source>
</evidence>
<organism evidence="2 3">
    <name type="scientific">Schumannella luteola</name>
    <dbReference type="NCBI Taxonomy" id="472059"/>
    <lineage>
        <taxon>Bacteria</taxon>
        <taxon>Bacillati</taxon>
        <taxon>Actinomycetota</taxon>
        <taxon>Actinomycetes</taxon>
        <taxon>Micrococcales</taxon>
        <taxon>Microbacteriaceae</taxon>
        <taxon>Schumannella</taxon>
    </lineage>
</organism>
<keyword evidence="3" id="KW-1185">Reference proteome</keyword>
<evidence type="ECO:0000313" key="2">
    <source>
        <dbReference type="EMBL" id="NYG99331.1"/>
    </source>
</evidence>
<reference evidence="2 3" key="1">
    <citation type="submission" date="2020-07" db="EMBL/GenBank/DDBJ databases">
        <title>Sequencing the genomes of 1000 actinobacteria strains.</title>
        <authorList>
            <person name="Klenk H.-P."/>
        </authorList>
    </citation>
    <scope>NUCLEOTIDE SEQUENCE [LARGE SCALE GENOMIC DNA]</scope>
    <source>
        <strain evidence="2 3">DSM 23141</strain>
    </source>
</reference>
<evidence type="ECO:0000256" key="1">
    <source>
        <dbReference type="SAM" id="SignalP"/>
    </source>
</evidence>
<name>A0A852YDU9_9MICO</name>
<dbReference type="PROSITE" id="PS51257">
    <property type="entry name" value="PROKAR_LIPOPROTEIN"/>
    <property type="match status" value="1"/>
</dbReference>
<dbReference type="RefSeq" id="WP_179567465.1">
    <property type="nucleotide sequence ID" value="NZ_JACBZY010000001.1"/>
</dbReference>
<proteinExistence type="predicted"/>
<keyword evidence="1" id="KW-0732">Signal</keyword>
<feature type="signal peptide" evidence="1">
    <location>
        <begin position="1"/>
        <end position="18"/>
    </location>
</feature>
<comment type="caution">
    <text evidence="2">The sequence shown here is derived from an EMBL/GenBank/DDBJ whole genome shotgun (WGS) entry which is preliminary data.</text>
</comment>
<accession>A0A852YDU9</accession>
<protein>
    <submittedName>
        <fullName evidence="2">Uncharacterized protein</fullName>
    </submittedName>
</protein>
<sequence>MRAARVPAALGLLGVAAAALSGCSLEESLAYHVDGDTIDIAFCEEFSADSVTIEFGDYRRILTTTATRVYSGPSAMFGRGVPISTSMQGWSLAPDGDPVPQHWDRIDFSFYEHSPTASLIPDDGVSADVSTPAGSEYVSGEYLFHDEVRSTAWAWRRGRGIKLPDCTLDLG</sequence>
<feature type="chain" id="PRO_5032901125" evidence="1">
    <location>
        <begin position="19"/>
        <end position="171"/>
    </location>
</feature>
<dbReference type="EMBL" id="JACBZY010000001">
    <property type="protein sequence ID" value="NYG99331.1"/>
    <property type="molecule type" value="Genomic_DNA"/>
</dbReference>
<dbReference type="Proteomes" id="UP000553888">
    <property type="component" value="Unassembled WGS sequence"/>
</dbReference>
<gene>
    <name evidence="2" type="ORF">BJ979_001957</name>
</gene>